<feature type="transmembrane region" description="Helical" evidence="19">
    <location>
        <begin position="257"/>
        <end position="274"/>
    </location>
</feature>
<comment type="pathway">
    <text evidence="3 18">Phospholipid metabolism; CDP-diacylglycerol biosynthesis; CDP-diacylglycerol from sn-glycerol 3-phosphate: step 3/3.</text>
</comment>
<feature type="transmembrane region" description="Helical" evidence="19">
    <location>
        <begin position="76"/>
        <end position="93"/>
    </location>
</feature>
<evidence type="ECO:0000256" key="3">
    <source>
        <dbReference type="ARBA" id="ARBA00005119"/>
    </source>
</evidence>
<evidence type="ECO:0000256" key="14">
    <source>
        <dbReference type="ARBA" id="ARBA00023098"/>
    </source>
</evidence>
<evidence type="ECO:0000256" key="7">
    <source>
        <dbReference type="ARBA" id="ARBA00019373"/>
    </source>
</evidence>
<evidence type="ECO:0000313" key="20">
    <source>
        <dbReference type="EMBL" id="SMF70579.1"/>
    </source>
</evidence>
<comment type="subcellular location">
    <subcellularLocation>
        <location evidence="2">Cell membrane</location>
        <topology evidence="2">Multi-pass membrane protein</topology>
    </subcellularLocation>
</comment>
<keyword evidence="8" id="KW-1003">Cell membrane</keyword>
<feature type="transmembrane region" description="Helical" evidence="19">
    <location>
        <begin position="185"/>
        <end position="204"/>
    </location>
</feature>
<accession>A0A1Y6CL73</accession>
<dbReference type="GO" id="GO:0016024">
    <property type="term" value="P:CDP-diacylglycerol biosynthetic process"/>
    <property type="evidence" value="ECO:0007669"/>
    <property type="project" value="UniProtKB-UniPathway"/>
</dbReference>
<comment type="pathway">
    <text evidence="4">Lipid metabolism.</text>
</comment>
<evidence type="ECO:0000256" key="17">
    <source>
        <dbReference type="ARBA" id="ARBA00023264"/>
    </source>
</evidence>
<dbReference type="Pfam" id="PF01148">
    <property type="entry name" value="CTP_transf_1"/>
    <property type="match status" value="1"/>
</dbReference>
<evidence type="ECO:0000313" key="21">
    <source>
        <dbReference type="Proteomes" id="UP000192917"/>
    </source>
</evidence>
<keyword evidence="17" id="KW-1208">Phospholipid metabolism</keyword>
<evidence type="ECO:0000256" key="13">
    <source>
        <dbReference type="ARBA" id="ARBA00022989"/>
    </source>
</evidence>
<evidence type="ECO:0000256" key="10">
    <source>
        <dbReference type="ARBA" id="ARBA00022679"/>
    </source>
</evidence>
<sequence>MVTRVVSSLVLAPIVLLAIHLGPPASDGLLLAAAAVMAWEWGRICGRRRGFGAAEGAVVAGTVAPVAAGALLGPSIASWVVAVGALAAALVAARDERRAPVGGQPGTGPGGGDLSLWFGFGVLYLAVPLLALQWLRGPAGAGQGELPVFWVVGLVWATDVGAFFVGRSIGGPKLWPRVSPNKTWAGMVGGLVSAGLVGAVFALAAEPGALWRLVLLSAVLSAVAQAGDFFESGVKRQFGAKDASDLIPGHGGLLDRVDGLLAATLALAFLAWLGKAPF</sequence>
<dbReference type="AlphaFoldDB" id="A0A1Y6CL73"/>
<evidence type="ECO:0000256" key="6">
    <source>
        <dbReference type="ARBA" id="ARBA00012487"/>
    </source>
</evidence>
<proteinExistence type="inferred from homology"/>
<keyword evidence="12 18" id="KW-0548">Nucleotidyltransferase</keyword>
<dbReference type="PROSITE" id="PS01315">
    <property type="entry name" value="CDS"/>
    <property type="match status" value="1"/>
</dbReference>
<feature type="transmembrane region" description="Helical" evidence="19">
    <location>
        <begin position="51"/>
        <end position="70"/>
    </location>
</feature>
<dbReference type="RefSeq" id="WP_085125558.1">
    <property type="nucleotide sequence ID" value="NZ_FWZX01000029.1"/>
</dbReference>
<keyword evidence="9" id="KW-0444">Lipid biosynthesis</keyword>
<keyword evidence="21" id="KW-1185">Reference proteome</keyword>
<dbReference type="InterPro" id="IPR000374">
    <property type="entry name" value="PC_trans"/>
</dbReference>
<keyword evidence="11 18" id="KW-0812">Transmembrane</keyword>
<evidence type="ECO:0000256" key="15">
    <source>
        <dbReference type="ARBA" id="ARBA00023136"/>
    </source>
</evidence>
<keyword evidence="16" id="KW-0594">Phospholipid biosynthesis</keyword>
<dbReference type="Proteomes" id="UP000192917">
    <property type="component" value="Unassembled WGS sequence"/>
</dbReference>
<dbReference type="GO" id="GO:0004605">
    <property type="term" value="F:phosphatidate cytidylyltransferase activity"/>
    <property type="evidence" value="ECO:0007669"/>
    <property type="project" value="UniProtKB-EC"/>
</dbReference>
<dbReference type="PANTHER" id="PTHR46382:SF1">
    <property type="entry name" value="PHOSPHATIDATE CYTIDYLYLTRANSFERASE"/>
    <property type="match status" value="1"/>
</dbReference>
<keyword evidence="14" id="KW-0443">Lipid metabolism</keyword>
<evidence type="ECO:0000256" key="8">
    <source>
        <dbReference type="ARBA" id="ARBA00022475"/>
    </source>
</evidence>
<evidence type="ECO:0000256" key="11">
    <source>
        <dbReference type="ARBA" id="ARBA00022692"/>
    </source>
</evidence>
<evidence type="ECO:0000256" key="16">
    <source>
        <dbReference type="ARBA" id="ARBA00023209"/>
    </source>
</evidence>
<dbReference type="GO" id="GO:0005886">
    <property type="term" value="C:plasma membrane"/>
    <property type="evidence" value="ECO:0007669"/>
    <property type="project" value="UniProtKB-SubCell"/>
</dbReference>
<comment type="similarity">
    <text evidence="5 18">Belongs to the CDS family.</text>
</comment>
<keyword evidence="15 19" id="KW-0472">Membrane</keyword>
<feature type="transmembrane region" description="Helical" evidence="19">
    <location>
        <begin position="12"/>
        <end position="39"/>
    </location>
</feature>
<evidence type="ECO:0000256" key="12">
    <source>
        <dbReference type="ARBA" id="ARBA00022695"/>
    </source>
</evidence>
<dbReference type="EC" id="2.7.7.41" evidence="6 18"/>
<reference evidence="20 21" key="1">
    <citation type="submission" date="2017-04" db="EMBL/GenBank/DDBJ databases">
        <authorList>
            <person name="Afonso C.L."/>
            <person name="Miller P.J."/>
            <person name="Scott M.A."/>
            <person name="Spackman E."/>
            <person name="Goraichik I."/>
            <person name="Dimitrov K.M."/>
            <person name="Suarez D.L."/>
            <person name="Swayne D.E."/>
        </authorList>
    </citation>
    <scope>NUCLEOTIDE SEQUENCE [LARGE SCALE GENOMIC DNA]</scope>
    <source>
        <strain evidence="20 21">USBA 355</strain>
    </source>
</reference>
<evidence type="ECO:0000256" key="1">
    <source>
        <dbReference type="ARBA" id="ARBA00001698"/>
    </source>
</evidence>
<protein>
    <recommendedName>
        <fullName evidence="7 18">Phosphatidate cytidylyltransferase</fullName>
        <ecNumber evidence="6 18">2.7.7.41</ecNumber>
    </recommendedName>
</protein>
<dbReference type="STRING" id="560819.SAMN05428998_12961"/>
<feature type="transmembrane region" description="Helical" evidence="19">
    <location>
        <begin position="114"/>
        <end position="135"/>
    </location>
</feature>
<keyword evidence="10 18" id="KW-0808">Transferase</keyword>
<evidence type="ECO:0000256" key="5">
    <source>
        <dbReference type="ARBA" id="ARBA00010185"/>
    </source>
</evidence>
<dbReference type="UniPathway" id="UPA00557">
    <property type="reaction ID" value="UER00614"/>
</dbReference>
<evidence type="ECO:0000256" key="19">
    <source>
        <dbReference type="SAM" id="Phobius"/>
    </source>
</evidence>
<organism evidence="20 21">
    <name type="scientific">Tistlia consotensis USBA 355</name>
    <dbReference type="NCBI Taxonomy" id="560819"/>
    <lineage>
        <taxon>Bacteria</taxon>
        <taxon>Pseudomonadati</taxon>
        <taxon>Pseudomonadota</taxon>
        <taxon>Alphaproteobacteria</taxon>
        <taxon>Rhodospirillales</taxon>
        <taxon>Rhodovibrionaceae</taxon>
        <taxon>Tistlia</taxon>
    </lineage>
</organism>
<feature type="transmembrane region" description="Helical" evidence="19">
    <location>
        <begin position="147"/>
        <end position="165"/>
    </location>
</feature>
<gene>
    <name evidence="20" type="ORF">SAMN05428998_12961</name>
</gene>
<evidence type="ECO:0000256" key="2">
    <source>
        <dbReference type="ARBA" id="ARBA00004651"/>
    </source>
</evidence>
<name>A0A1Y6CL73_9PROT</name>
<evidence type="ECO:0000256" key="9">
    <source>
        <dbReference type="ARBA" id="ARBA00022516"/>
    </source>
</evidence>
<keyword evidence="13 19" id="KW-1133">Transmembrane helix</keyword>
<dbReference type="EMBL" id="FWZX01000029">
    <property type="protein sequence ID" value="SMF70579.1"/>
    <property type="molecule type" value="Genomic_DNA"/>
</dbReference>
<comment type="catalytic activity">
    <reaction evidence="1 18">
        <text>a 1,2-diacyl-sn-glycero-3-phosphate + CTP + H(+) = a CDP-1,2-diacyl-sn-glycerol + diphosphate</text>
        <dbReference type="Rhea" id="RHEA:16229"/>
        <dbReference type="ChEBI" id="CHEBI:15378"/>
        <dbReference type="ChEBI" id="CHEBI:33019"/>
        <dbReference type="ChEBI" id="CHEBI:37563"/>
        <dbReference type="ChEBI" id="CHEBI:58332"/>
        <dbReference type="ChEBI" id="CHEBI:58608"/>
        <dbReference type="EC" id="2.7.7.41"/>
    </reaction>
</comment>
<dbReference type="PANTHER" id="PTHR46382">
    <property type="entry name" value="PHOSPHATIDATE CYTIDYLYLTRANSFERASE"/>
    <property type="match status" value="1"/>
</dbReference>
<evidence type="ECO:0000256" key="18">
    <source>
        <dbReference type="RuleBase" id="RU003938"/>
    </source>
</evidence>
<evidence type="ECO:0000256" key="4">
    <source>
        <dbReference type="ARBA" id="ARBA00005189"/>
    </source>
</evidence>